<dbReference type="InterPro" id="IPR055507">
    <property type="entry name" value="DUF7079"/>
</dbReference>
<dbReference type="KEGG" id="dfc:DFI_10725"/>
<dbReference type="STRING" id="317577.GCA_000419625_01780"/>
<proteinExistence type="predicted"/>
<dbReference type="Pfam" id="PF23296">
    <property type="entry name" value="DUF7079"/>
    <property type="match status" value="1"/>
</dbReference>
<keyword evidence="3" id="KW-1185">Reference proteome</keyword>
<evidence type="ECO:0000313" key="3">
    <source>
        <dbReference type="Proteomes" id="UP000259030"/>
    </source>
</evidence>
<dbReference type="AlphaFoldDB" id="A0A221SXP4"/>
<evidence type="ECO:0000313" key="2">
    <source>
        <dbReference type="EMBL" id="ASN81418.1"/>
    </source>
</evidence>
<protein>
    <recommendedName>
        <fullName evidence="1">DUF7079 domain-containing protein</fullName>
    </recommendedName>
</protein>
<dbReference type="Proteomes" id="UP000259030">
    <property type="component" value="Chromosome"/>
</dbReference>
<organism evidence="2 3">
    <name type="scientific">Deinococcus ficus</name>
    <dbReference type="NCBI Taxonomy" id="317577"/>
    <lineage>
        <taxon>Bacteria</taxon>
        <taxon>Thermotogati</taxon>
        <taxon>Deinococcota</taxon>
        <taxon>Deinococci</taxon>
        <taxon>Deinococcales</taxon>
        <taxon>Deinococcaceae</taxon>
        <taxon>Deinococcus</taxon>
    </lineage>
</organism>
<sequence length="110" mass="11848">MPADLDLSARRAAWAALSELFLDTEPDLDGIARALAATGLSVAQLEVVLRREVAPVLGPNLLSVAGVWQAFDLTPVEERFRAGRARATLGGWWALRAVRADWARIVAALS</sequence>
<dbReference type="EMBL" id="CP021081">
    <property type="protein sequence ID" value="ASN81418.1"/>
    <property type="molecule type" value="Genomic_DNA"/>
</dbReference>
<dbReference type="RefSeq" id="WP_051307814.1">
    <property type="nucleotide sequence ID" value="NZ_CP021081.1"/>
</dbReference>
<evidence type="ECO:0000259" key="1">
    <source>
        <dbReference type="Pfam" id="PF23296"/>
    </source>
</evidence>
<gene>
    <name evidence="2" type="ORF">DFI_10725</name>
</gene>
<reference evidence="2 3" key="1">
    <citation type="submission" date="2017-05" db="EMBL/GenBank/DDBJ databases">
        <title>The complete genome sequence of Deinococcus ficus isolated from the rhizosphere of the Ficus religiosa L. in Taiwan.</title>
        <authorList>
            <person name="Wu K.-M."/>
            <person name="Liao T.-L."/>
            <person name="Liu Y.-M."/>
            <person name="Young C.-C."/>
            <person name="Tsai S.-F."/>
        </authorList>
    </citation>
    <scope>NUCLEOTIDE SEQUENCE [LARGE SCALE GENOMIC DNA]</scope>
    <source>
        <strain evidence="2 3">CC-FR2-10</strain>
    </source>
</reference>
<accession>A0A221SXP4</accession>
<name>A0A221SXP4_9DEIO</name>
<feature type="domain" description="DUF7079" evidence="1">
    <location>
        <begin position="9"/>
        <end position="97"/>
    </location>
</feature>